<gene>
    <name evidence="6" type="primary">frr</name>
    <name evidence="9" type="ORF">SAMN05661077_2427</name>
</gene>
<dbReference type="STRING" id="381306.AN478_01205"/>
<keyword evidence="10" id="KW-1185">Reference proteome</keyword>
<keyword evidence="7" id="KW-0175">Coiled coil</keyword>
<evidence type="ECO:0000256" key="7">
    <source>
        <dbReference type="SAM" id="Coils"/>
    </source>
</evidence>
<evidence type="ECO:0000313" key="10">
    <source>
        <dbReference type="Proteomes" id="UP000183104"/>
    </source>
</evidence>
<dbReference type="PANTHER" id="PTHR20982:SF3">
    <property type="entry name" value="MITOCHONDRIAL RIBOSOME RECYCLING FACTOR PSEUDO 1"/>
    <property type="match status" value="1"/>
</dbReference>
<dbReference type="AlphaFoldDB" id="A0A0P9C9F7"/>
<evidence type="ECO:0000256" key="3">
    <source>
        <dbReference type="ARBA" id="ARBA00022490"/>
    </source>
</evidence>
<dbReference type="Gene3D" id="1.10.132.20">
    <property type="entry name" value="Ribosome-recycling factor"/>
    <property type="match status" value="1"/>
</dbReference>
<dbReference type="RefSeq" id="WP_054964791.1">
    <property type="nucleotide sequence ID" value="NZ_FMUN01000007.1"/>
</dbReference>
<comment type="subcellular location">
    <subcellularLocation>
        <location evidence="1 6">Cytoplasm</location>
    </subcellularLocation>
</comment>
<keyword evidence="3 6" id="KW-0963">Cytoplasm</keyword>
<evidence type="ECO:0000256" key="2">
    <source>
        <dbReference type="ARBA" id="ARBA00005912"/>
    </source>
</evidence>
<dbReference type="FunFam" id="1.10.132.20:FF:000001">
    <property type="entry name" value="Ribosome-recycling factor"/>
    <property type="match status" value="1"/>
</dbReference>
<dbReference type="PATRIC" id="fig|381306.5.peg.2595"/>
<dbReference type="GO" id="GO:0043023">
    <property type="term" value="F:ribosomal large subunit binding"/>
    <property type="evidence" value="ECO:0007669"/>
    <property type="project" value="TreeGrafter"/>
</dbReference>
<evidence type="ECO:0000256" key="5">
    <source>
        <dbReference type="ARBA" id="ARBA00025050"/>
    </source>
</evidence>
<dbReference type="CDD" id="cd00520">
    <property type="entry name" value="RRF"/>
    <property type="match status" value="1"/>
</dbReference>
<protein>
    <recommendedName>
        <fullName evidence="6">Ribosome-recycling factor</fullName>
        <shortName evidence="6">RRF</shortName>
    </recommendedName>
    <alternativeName>
        <fullName evidence="6">Ribosome-releasing factor</fullName>
    </alternativeName>
</protein>
<dbReference type="PANTHER" id="PTHR20982">
    <property type="entry name" value="RIBOSOME RECYCLING FACTOR"/>
    <property type="match status" value="1"/>
</dbReference>
<dbReference type="InterPro" id="IPR002661">
    <property type="entry name" value="Ribosome_recyc_fac"/>
</dbReference>
<comment type="function">
    <text evidence="5 6">Responsible for the release of ribosomes from messenger RNA at the termination of protein biosynthesis. May increase the efficiency of translation by recycling ribosomes from one round of translation to another.</text>
</comment>
<dbReference type="Pfam" id="PF01765">
    <property type="entry name" value="RRF"/>
    <property type="match status" value="1"/>
</dbReference>
<proteinExistence type="inferred from homology"/>
<dbReference type="FunFam" id="3.30.1360.40:FF:000001">
    <property type="entry name" value="Ribosome-recycling factor"/>
    <property type="match status" value="1"/>
</dbReference>
<evidence type="ECO:0000256" key="1">
    <source>
        <dbReference type="ARBA" id="ARBA00004496"/>
    </source>
</evidence>
<dbReference type="OrthoDB" id="9804006at2"/>
<name>A0A0P9C9F7_9GAMM</name>
<dbReference type="SUPFAM" id="SSF55194">
    <property type="entry name" value="Ribosome recycling factor, RRF"/>
    <property type="match status" value="1"/>
</dbReference>
<sequence length="185" mass="20940">MIEEIELDAEDRMQKSIEALKDDLSKVRTGRAHASVLDPVTVEYYGSEVPLYQVANMAVPDARTITIKPYEKDMIPKIERAIHNADLGLNPSASSDVVRVPMPELTEERRKELAKHVRQMGEGTRVAIRNVRRDANQDLKKLEKDGDAGEDEVRRAEKEIQELTDRYVAEVDAILDAKEADLMEV</sequence>
<dbReference type="InterPro" id="IPR036191">
    <property type="entry name" value="RRF_sf"/>
</dbReference>
<dbReference type="InterPro" id="IPR023584">
    <property type="entry name" value="Ribosome_recyc_fac_dom"/>
</dbReference>
<evidence type="ECO:0000256" key="4">
    <source>
        <dbReference type="ARBA" id="ARBA00022917"/>
    </source>
</evidence>
<accession>A0A0P9C9F7</accession>
<comment type="similarity">
    <text evidence="2 6">Belongs to the RRF family.</text>
</comment>
<dbReference type="GO" id="GO:0002184">
    <property type="term" value="P:cytoplasmic translational termination"/>
    <property type="evidence" value="ECO:0007669"/>
    <property type="project" value="TreeGrafter"/>
</dbReference>
<dbReference type="Proteomes" id="UP000183104">
    <property type="component" value="Unassembled WGS sequence"/>
</dbReference>
<reference evidence="10" key="1">
    <citation type="submission" date="2016-10" db="EMBL/GenBank/DDBJ databases">
        <authorList>
            <person name="Varghese N."/>
        </authorList>
    </citation>
    <scope>NUCLEOTIDE SEQUENCE [LARGE SCALE GENOMIC DNA]</scope>
    <source>
        <strain evidence="10">HL 19</strain>
    </source>
</reference>
<dbReference type="EMBL" id="FMUN01000007">
    <property type="protein sequence ID" value="SCY54454.1"/>
    <property type="molecule type" value="Genomic_DNA"/>
</dbReference>
<dbReference type="Gene3D" id="3.30.1360.40">
    <property type="match status" value="1"/>
</dbReference>
<feature type="domain" description="Ribosome recycling factor" evidence="8">
    <location>
        <begin position="20"/>
        <end position="183"/>
    </location>
</feature>
<dbReference type="HAMAP" id="MF_00040">
    <property type="entry name" value="RRF"/>
    <property type="match status" value="1"/>
</dbReference>
<dbReference type="GO" id="GO:0005829">
    <property type="term" value="C:cytosol"/>
    <property type="evidence" value="ECO:0007669"/>
    <property type="project" value="GOC"/>
</dbReference>
<evidence type="ECO:0000259" key="8">
    <source>
        <dbReference type="Pfam" id="PF01765"/>
    </source>
</evidence>
<evidence type="ECO:0000256" key="6">
    <source>
        <dbReference type="HAMAP-Rule" id="MF_00040"/>
    </source>
</evidence>
<dbReference type="NCBIfam" id="TIGR00496">
    <property type="entry name" value="frr"/>
    <property type="match status" value="1"/>
</dbReference>
<organism evidence="9 10">
    <name type="scientific">Thiohalorhabdus denitrificans</name>
    <dbReference type="NCBI Taxonomy" id="381306"/>
    <lineage>
        <taxon>Bacteria</taxon>
        <taxon>Pseudomonadati</taxon>
        <taxon>Pseudomonadota</taxon>
        <taxon>Gammaproteobacteria</taxon>
        <taxon>Thiohalorhabdales</taxon>
        <taxon>Thiohalorhabdaceae</taxon>
        <taxon>Thiohalorhabdus</taxon>
    </lineage>
</organism>
<keyword evidence="4 6" id="KW-0648">Protein biosynthesis</keyword>
<evidence type="ECO:0000313" key="9">
    <source>
        <dbReference type="EMBL" id="SCY54454.1"/>
    </source>
</evidence>
<feature type="coiled-coil region" evidence="7">
    <location>
        <begin position="125"/>
        <end position="173"/>
    </location>
</feature>